<keyword evidence="1" id="KW-0677">Repeat</keyword>
<evidence type="ECO:0000256" key="1">
    <source>
        <dbReference type="ARBA" id="ARBA00022737"/>
    </source>
</evidence>
<protein>
    <recommendedName>
        <fullName evidence="4">RRM domain-containing protein</fullName>
    </recommendedName>
</protein>
<dbReference type="SUPFAM" id="SSF54928">
    <property type="entry name" value="RNA-binding domain, RBD"/>
    <property type="match status" value="2"/>
</dbReference>
<keyword evidence="2 3" id="KW-0694">RNA-binding</keyword>
<organism evidence="5 6">
    <name type="scientific">Brassica napus</name>
    <name type="common">Rape</name>
    <dbReference type="NCBI Taxonomy" id="3708"/>
    <lineage>
        <taxon>Eukaryota</taxon>
        <taxon>Viridiplantae</taxon>
        <taxon>Streptophyta</taxon>
        <taxon>Embryophyta</taxon>
        <taxon>Tracheophyta</taxon>
        <taxon>Spermatophyta</taxon>
        <taxon>Magnoliopsida</taxon>
        <taxon>eudicotyledons</taxon>
        <taxon>Gunneridae</taxon>
        <taxon>Pentapetalae</taxon>
        <taxon>rosids</taxon>
        <taxon>malvids</taxon>
        <taxon>Brassicales</taxon>
        <taxon>Brassicaceae</taxon>
        <taxon>Brassiceae</taxon>
        <taxon>Brassica</taxon>
    </lineage>
</organism>
<dbReference type="InterPro" id="IPR000504">
    <property type="entry name" value="RRM_dom"/>
</dbReference>
<dbReference type="CDD" id="cd12254">
    <property type="entry name" value="RRM_hnRNPH_ESRPs_RBM12_like"/>
    <property type="match status" value="2"/>
</dbReference>
<dbReference type="PANTHER" id="PTHR13976">
    <property type="entry name" value="HETEROGENEOUS NUCLEAR RIBONUCLEOPROTEIN-RELATED"/>
    <property type="match status" value="1"/>
</dbReference>
<reference evidence="5 6" key="1">
    <citation type="submission" date="2021-05" db="EMBL/GenBank/DDBJ databases">
        <title>Genome Assembly of Synthetic Allotetraploid Brassica napus Reveals Homoeologous Exchanges between Subgenomes.</title>
        <authorList>
            <person name="Davis J.T."/>
        </authorList>
    </citation>
    <scope>NUCLEOTIDE SEQUENCE [LARGE SCALE GENOMIC DNA]</scope>
    <source>
        <strain evidence="6">cv. Da-Ae</strain>
        <tissue evidence="5">Seedling</tissue>
    </source>
</reference>
<feature type="domain" description="RRM" evidence="4">
    <location>
        <begin position="144"/>
        <end position="221"/>
    </location>
</feature>
<dbReference type="Proteomes" id="UP000824890">
    <property type="component" value="Unassembled WGS sequence"/>
</dbReference>
<dbReference type="SMART" id="SM00360">
    <property type="entry name" value="RRM"/>
    <property type="match status" value="2"/>
</dbReference>
<dbReference type="InterPro" id="IPR012677">
    <property type="entry name" value="Nucleotide-bd_a/b_plait_sf"/>
</dbReference>
<dbReference type="InterPro" id="IPR050666">
    <property type="entry name" value="ESRP"/>
</dbReference>
<dbReference type="EMBL" id="JAGKQM010000009">
    <property type="protein sequence ID" value="KAH0909076.1"/>
    <property type="molecule type" value="Genomic_DNA"/>
</dbReference>
<name>A0ABQ8BW78_BRANA</name>
<comment type="caution">
    <text evidence="5">The sequence shown here is derived from an EMBL/GenBank/DDBJ whole genome shotgun (WGS) entry which is preliminary data.</text>
</comment>
<gene>
    <name evidence="5" type="ORF">HID58_032397</name>
</gene>
<evidence type="ECO:0000313" key="6">
    <source>
        <dbReference type="Proteomes" id="UP000824890"/>
    </source>
</evidence>
<accession>A0ABQ8BW78</accession>
<dbReference type="Gene3D" id="3.30.70.330">
    <property type="match status" value="2"/>
</dbReference>
<evidence type="ECO:0000256" key="2">
    <source>
        <dbReference type="ARBA" id="ARBA00022884"/>
    </source>
</evidence>
<dbReference type="Pfam" id="PF00076">
    <property type="entry name" value="RRM_1"/>
    <property type="match status" value="2"/>
</dbReference>
<evidence type="ECO:0000313" key="5">
    <source>
        <dbReference type="EMBL" id="KAH0909076.1"/>
    </source>
</evidence>
<evidence type="ECO:0000259" key="4">
    <source>
        <dbReference type="PROSITE" id="PS50102"/>
    </source>
</evidence>
<sequence length="233" mass="26393">MYGSRGVMFGSGVGSKRQRMMQSNPPYGGFPVVRLRGLPFNCADVDIFKFFAGLDIVDVLLVSKNGKSSGEAFVVFAGPMQVEIALQRDRQNMGRRYVEVFRCYKQDYYNAVAAEEEEGAYENNEVHVRAKSCSESKEKLEYTEVLKMRGLPYSANKPQIVEFFSGYKVIEGRVHVVCRPDGKATGEAFVEFETAEEARRAMAKDKMSIGPRYVELFPTTREEARRAESRSRQ</sequence>
<evidence type="ECO:0000256" key="3">
    <source>
        <dbReference type="PROSITE-ProRule" id="PRU00176"/>
    </source>
</evidence>
<dbReference type="PROSITE" id="PS50102">
    <property type="entry name" value="RRM"/>
    <property type="match status" value="1"/>
</dbReference>
<dbReference type="InterPro" id="IPR035979">
    <property type="entry name" value="RBD_domain_sf"/>
</dbReference>
<proteinExistence type="predicted"/>
<keyword evidence="6" id="KW-1185">Reference proteome</keyword>